<dbReference type="InterPro" id="IPR000160">
    <property type="entry name" value="GGDEF_dom"/>
</dbReference>
<comment type="caution">
    <text evidence="4">The sequence shown here is derived from an EMBL/GenBank/DDBJ whole genome shotgun (WGS) entry which is preliminary data.</text>
</comment>
<dbReference type="AlphaFoldDB" id="A0A6I3T1L8"/>
<dbReference type="InterPro" id="IPR000700">
    <property type="entry name" value="PAS-assoc_C"/>
</dbReference>
<sequence length="410" mass="43311">MIFPTPPLITIIWTLDASGCCSVVQHSVAGLLPELAGLSLPAWLAGVALADGARHADDIARALARRAPFHVEFAAGCRDGIARRLLLSGMPADTGFTGMMVDVTCQRQALDDAVRSAAEHRLLVDNSTDLIAHCSADGRYTRISSSYGRIMGWLPEDMVGLPVVDFLHPDDRAHALQALGTLLSGTPIPDVVEVRKRCKDGRYIWLGTKGTAIEAAGPGASLGAVLVSRDITGEKELLRKLEDMATRDALTNLPNRAWITRRVEALLAAPIDSSLTTVFFIDLNRFKEVNDTMGHGAGDRLLQAVGQRLHACMRPGDAVGRLGGDEFVVAARCAGQGAAAAIAQRLMQSLGTPFRIDGATVGIGAAIGISLAGMAGVSTEQLFQQADTAMYRAKAQGGSAYCFSDAAPGR</sequence>
<dbReference type="InterPro" id="IPR029787">
    <property type="entry name" value="Nucleotide_cyclase"/>
</dbReference>
<dbReference type="SMART" id="SM00267">
    <property type="entry name" value="GGDEF"/>
    <property type="match status" value="1"/>
</dbReference>
<dbReference type="Pfam" id="PF08447">
    <property type="entry name" value="PAS_3"/>
    <property type="match status" value="1"/>
</dbReference>
<feature type="domain" description="GGDEF" evidence="3">
    <location>
        <begin position="274"/>
        <end position="406"/>
    </location>
</feature>
<dbReference type="SMART" id="SM00086">
    <property type="entry name" value="PAC"/>
    <property type="match status" value="1"/>
</dbReference>
<dbReference type="InterPro" id="IPR035965">
    <property type="entry name" value="PAS-like_dom_sf"/>
</dbReference>
<dbReference type="Pfam" id="PF00990">
    <property type="entry name" value="GGDEF"/>
    <property type="match status" value="1"/>
</dbReference>
<dbReference type="PANTHER" id="PTHR44757">
    <property type="entry name" value="DIGUANYLATE CYCLASE DGCP"/>
    <property type="match status" value="1"/>
</dbReference>
<evidence type="ECO:0000259" key="3">
    <source>
        <dbReference type="PROSITE" id="PS50887"/>
    </source>
</evidence>
<reference evidence="4 5" key="1">
    <citation type="submission" date="2019-11" db="EMBL/GenBank/DDBJ databases">
        <title>Type strains purchased from KCTC, JCM and DSMZ.</title>
        <authorList>
            <person name="Lu H."/>
        </authorList>
    </citation>
    <scope>NUCLEOTIDE SEQUENCE [LARGE SCALE GENOMIC DNA]</scope>
    <source>
        <strain evidence="4 5">KCTC 52429</strain>
    </source>
</reference>
<protein>
    <submittedName>
        <fullName evidence="4">Diguanylate cyclase</fullName>
    </submittedName>
</protein>
<name>A0A6I3T1L8_9BURK</name>
<organism evidence="4 5">
    <name type="scientific">Pseudoduganella buxea</name>
    <dbReference type="NCBI Taxonomy" id="1949069"/>
    <lineage>
        <taxon>Bacteria</taxon>
        <taxon>Pseudomonadati</taxon>
        <taxon>Pseudomonadota</taxon>
        <taxon>Betaproteobacteria</taxon>
        <taxon>Burkholderiales</taxon>
        <taxon>Oxalobacteraceae</taxon>
        <taxon>Telluria group</taxon>
        <taxon>Pseudoduganella</taxon>
    </lineage>
</organism>
<proteinExistence type="predicted"/>
<feature type="domain" description="PAS" evidence="1">
    <location>
        <begin position="116"/>
        <end position="186"/>
    </location>
</feature>
<dbReference type="Gene3D" id="3.30.450.20">
    <property type="entry name" value="PAS domain"/>
    <property type="match status" value="1"/>
</dbReference>
<dbReference type="Proteomes" id="UP000430634">
    <property type="component" value="Unassembled WGS sequence"/>
</dbReference>
<dbReference type="SUPFAM" id="SSF55785">
    <property type="entry name" value="PYP-like sensor domain (PAS domain)"/>
    <property type="match status" value="1"/>
</dbReference>
<dbReference type="InterPro" id="IPR001610">
    <property type="entry name" value="PAC"/>
</dbReference>
<dbReference type="InterPro" id="IPR000014">
    <property type="entry name" value="PAS"/>
</dbReference>
<dbReference type="InterPro" id="IPR052155">
    <property type="entry name" value="Biofilm_reg_signaling"/>
</dbReference>
<dbReference type="NCBIfam" id="TIGR00254">
    <property type="entry name" value="GGDEF"/>
    <property type="match status" value="1"/>
</dbReference>
<dbReference type="PANTHER" id="PTHR44757:SF2">
    <property type="entry name" value="BIOFILM ARCHITECTURE MAINTENANCE PROTEIN MBAA"/>
    <property type="match status" value="1"/>
</dbReference>
<dbReference type="NCBIfam" id="TIGR00229">
    <property type="entry name" value="sensory_box"/>
    <property type="match status" value="1"/>
</dbReference>
<evidence type="ECO:0000259" key="2">
    <source>
        <dbReference type="PROSITE" id="PS50113"/>
    </source>
</evidence>
<evidence type="ECO:0000313" key="4">
    <source>
        <dbReference type="EMBL" id="MTV55269.1"/>
    </source>
</evidence>
<dbReference type="SMART" id="SM00091">
    <property type="entry name" value="PAS"/>
    <property type="match status" value="1"/>
</dbReference>
<dbReference type="InterPro" id="IPR043128">
    <property type="entry name" value="Rev_trsase/Diguanyl_cyclase"/>
</dbReference>
<gene>
    <name evidence="4" type="ORF">GM672_21320</name>
</gene>
<dbReference type="PROSITE" id="PS50887">
    <property type="entry name" value="GGDEF"/>
    <property type="match status" value="1"/>
</dbReference>
<dbReference type="InterPro" id="IPR013655">
    <property type="entry name" value="PAS_fold_3"/>
</dbReference>
<dbReference type="CDD" id="cd01949">
    <property type="entry name" value="GGDEF"/>
    <property type="match status" value="1"/>
</dbReference>
<dbReference type="CDD" id="cd00130">
    <property type="entry name" value="PAS"/>
    <property type="match status" value="1"/>
</dbReference>
<evidence type="ECO:0000313" key="5">
    <source>
        <dbReference type="Proteomes" id="UP000430634"/>
    </source>
</evidence>
<dbReference type="EMBL" id="WNKZ01000077">
    <property type="protein sequence ID" value="MTV55269.1"/>
    <property type="molecule type" value="Genomic_DNA"/>
</dbReference>
<dbReference type="PROSITE" id="PS50113">
    <property type="entry name" value="PAC"/>
    <property type="match status" value="1"/>
</dbReference>
<dbReference type="Gene3D" id="3.30.70.270">
    <property type="match status" value="1"/>
</dbReference>
<evidence type="ECO:0000259" key="1">
    <source>
        <dbReference type="PROSITE" id="PS50112"/>
    </source>
</evidence>
<feature type="domain" description="PAC" evidence="2">
    <location>
        <begin position="190"/>
        <end position="243"/>
    </location>
</feature>
<accession>A0A6I3T1L8</accession>
<dbReference type="SUPFAM" id="SSF55073">
    <property type="entry name" value="Nucleotide cyclase"/>
    <property type="match status" value="1"/>
</dbReference>
<dbReference type="PROSITE" id="PS50112">
    <property type="entry name" value="PAS"/>
    <property type="match status" value="1"/>
</dbReference>